<dbReference type="PROSITE" id="PS50827">
    <property type="entry name" value="DDT"/>
    <property type="match status" value="1"/>
</dbReference>
<feature type="region of interest" description="Disordered" evidence="5">
    <location>
        <begin position="515"/>
        <end position="578"/>
    </location>
</feature>
<reference evidence="8" key="2">
    <citation type="journal article" date="2023" name="Int. J. Mol. Sci.">
        <title>De Novo Assembly and Annotation of 11 Diverse Shrub Willow (Salix) Genomes Reveals Novel Gene Organization in Sex-Linked Regions.</title>
        <authorList>
            <person name="Hyden B."/>
            <person name="Feng K."/>
            <person name="Yates T.B."/>
            <person name="Jawdy S."/>
            <person name="Cereghino C."/>
            <person name="Smart L.B."/>
            <person name="Muchero W."/>
        </authorList>
    </citation>
    <scope>NUCLEOTIDE SEQUENCE</scope>
    <source>
        <tissue evidence="8">Shoot tip</tissue>
    </source>
</reference>
<dbReference type="PANTHER" id="PTHR36968">
    <property type="entry name" value="HOMEOBOX-DDT DOMAIN PROTEIN RLT2"/>
    <property type="match status" value="1"/>
</dbReference>
<keyword evidence="3" id="KW-0539">Nucleus</keyword>
<feature type="region of interest" description="Disordered" evidence="5">
    <location>
        <begin position="1"/>
        <end position="59"/>
    </location>
</feature>
<sequence>MHANEQVSSEYGLSNQVPSLSLMPQESRQGHRFPSTTERVTHDEDALRMERKRKSEEARIAREVEAHEKRIRKELEKQDILRRRREEQMRKEMEKHDRERRKEEERLLREKQREVERYQREQRRELERREKYLQKESIRVEKMRQKEELRREKEAARQKAATERARARRMAKESLELIDDERLELMEVAASSKGLPSIIPLDFESLQNLDLFRDKLTEFPPKSVLLKRPFLIQPWNDSEENVGNLLMVWRFLITFADILGIWPFTLDEFVQAFHDYDPRLLSEIHVALLKSIIKDIEDVARTPSTGLGQNQNGAANPGGGHPQIVEGAYAWGFDLRSWQRHLNPLTWPEILRQFGLSAGFGPQLKKRNVDQAYLRDDNEGNDGEDVITNLRNGAAVENAVSIMQERGFSNPRRSRHRLTPGTVKFAAFHVLSLEGSKGLTILEVADKIQKSGLRDLTTSKTPEASIAAALSRDSKLFERTAPSTYCVRQAYRKDPADADAILSAAKERIRTFKSGIVDGEDADDAERDEDSESDVAEDPEIDDLGTGLNSKKEAHDSPETNEFNGKTLLGNGTESDGALKTPQVRLENVRAGLNSQHSEDTNELKGAGSSIDGSVDVAEICTIPDQDVGIDVSNPGEPWVQGLVEGEYSDLSVEERLNALVALIGVAIEGNSIRVALEERLEAANALKKQMWAEAQLDKRRMKEEFVMRTQYSSSIGNKMEPNLTVSATDPMVSVEDRSIGMPVNAFVQQEQLSDRQSDMNYLNNMPFEGNMQMQDLSSGPDNLPYQQAGHIAEKSRSQLKSVIGHRAEEMYVYRSLPLGQDRRRNRYWQFTTSTSHNDPGCGRIFIELHDGRWRLIDSEEGFDTLLSSLDVRGVRESHLHAMLQKIEVPFKETIRRRMLRANTEGQIKDLIKAEAVEMAAGPESGTGMDSPRSTVCVPDSDMSETSTSFTIELGRNEIEKNHTLKRLQDFEKWMWKECFKSPVLCAMKYEKKRCTQLLGVCDYCHDTYFFEDSHCPSCHKTLEASQTGLNFSEHVAYCERKLKMDPNSALCSLSFPPRIRLLKLLLALIEASALKVVV</sequence>
<evidence type="ECO:0000256" key="4">
    <source>
        <dbReference type="SAM" id="Coils"/>
    </source>
</evidence>
<dbReference type="InterPro" id="IPR028942">
    <property type="entry name" value="WHIM1_dom"/>
</dbReference>
<dbReference type="InterPro" id="IPR007759">
    <property type="entry name" value="Asxl_HARE-HTH"/>
</dbReference>
<dbReference type="Pfam" id="PF02791">
    <property type="entry name" value="DDT"/>
    <property type="match status" value="1"/>
</dbReference>
<dbReference type="Pfam" id="PF15613">
    <property type="entry name" value="WSD"/>
    <property type="match status" value="1"/>
</dbReference>
<feature type="compositionally biased region" description="Basic and acidic residues" evidence="5">
    <location>
        <begin position="39"/>
        <end position="59"/>
    </location>
</feature>
<dbReference type="SMART" id="SM00571">
    <property type="entry name" value="DDT"/>
    <property type="match status" value="1"/>
</dbReference>
<feature type="coiled-coil region" evidence="4">
    <location>
        <begin position="64"/>
        <end position="173"/>
    </location>
</feature>
<evidence type="ECO:0000256" key="3">
    <source>
        <dbReference type="ARBA" id="ARBA00023242"/>
    </source>
</evidence>
<evidence type="ECO:0000313" key="9">
    <source>
        <dbReference type="Proteomes" id="UP001141253"/>
    </source>
</evidence>
<evidence type="ECO:0000256" key="2">
    <source>
        <dbReference type="ARBA" id="ARBA00023163"/>
    </source>
</evidence>
<protein>
    <submittedName>
        <fullName evidence="8">Uncharacterized protein</fullName>
    </submittedName>
</protein>
<feature type="compositionally biased region" description="Polar residues" evidence="5">
    <location>
        <begin position="1"/>
        <end position="27"/>
    </location>
</feature>
<evidence type="ECO:0000256" key="1">
    <source>
        <dbReference type="ARBA" id="ARBA00004123"/>
    </source>
</evidence>
<feature type="domain" description="DDT" evidence="6">
    <location>
        <begin position="239"/>
        <end position="298"/>
    </location>
</feature>
<dbReference type="EMBL" id="JAPFFI010000014">
    <property type="protein sequence ID" value="KAJ6366594.1"/>
    <property type="molecule type" value="Genomic_DNA"/>
</dbReference>
<keyword evidence="4" id="KW-0175">Coiled coil</keyword>
<feature type="compositionally biased region" description="Acidic residues" evidence="5">
    <location>
        <begin position="518"/>
        <end position="543"/>
    </location>
</feature>
<dbReference type="PANTHER" id="PTHR36968:SF5">
    <property type="entry name" value="HOMEOBOX-DDT DOMAIN PROTEIN RLT2"/>
    <property type="match status" value="1"/>
</dbReference>
<reference evidence="8" key="1">
    <citation type="submission" date="2022-10" db="EMBL/GenBank/DDBJ databases">
        <authorList>
            <person name="Hyden B.L."/>
            <person name="Feng K."/>
            <person name="Yates T."/>
            <person name="Jawdy S."/>
            <person name="Smart L.B."/>
            <person name="Muchero W."/>
        </authorList>
    </citation>
    <scope>NUCLEOTIDE SEQUENCE</scope>
    <source>
        <tissue evidence="8">Shoot tip</tissue>
    </source>
</reference>
<dbReference type="Proteomes" id="UP001141253">
    <property type="component" value="Chromosome 7"/>
</dbReference>
<dbReference type="InterPro" id="IPR018501">
    <property type="entry name" value="DDT_dom"/>
</dbReference>
<keyword evidence="2" id="KW-0804">Transcription</keyword>
<keyword evidence="9" id="KW-1185">Reference proteome</keyword>
<comment type="caution">
    <text evidence="8">The sequence shown here is derived from an EMBL/GenBank/DDBJ whole genome shotgun (WGS) entry which is preliminary data.</text>
</comment>
<feature type="domain" description="HTH HARE-type" evidence="7">
    <location>
        <begin position="421"/>
        <end position="490"/>
    </location>
</feature>
<organism evidence="8 9">
    <name type="scientific">Salix suchowensis</name>
    <dbReference type="NCBI Taxonomy" id="1278906"/>
    <lineage>
        <taxon>Eukaryota</taxon>
        <taxon>Viridiplantae</taxon>
        <taxon>Streptophyta</taxon>
        <taxon>Embryophyta</taxon>
        <taxon>Tracheophyta</taxon>
        <taxon>Spermatophyta</taxon>
        <taxon>Magnoliopsida</taxon>
        <taxon>eudicotyledons</taxon>
        <taxon>Gunneridae</taxon>
        <taxon>Pentapetalae</taxon>
        <taxon>rosids</taxon>
        <taxon>fabids</taxon>
        <taxon>Malpighiales</taxon>
        <taxon>Salicaceae</taxon>
        <taxon>Saliceae</taxon>
        <taxon>Salix</taxon>
    </lineage>
</organism>
<proteinExistence type="predicted"/>
<dbReference type="Pfam" id="PF15612">
    <property type="entry name" value="WHIM1"/>
    <property type="match status" value="1"/>
</dbReference>
<comment type="subcellular location">
    <subcellularLocation>
        <location evidence="1">Nucleus</location>
    </subcellularLocation>
</comment>
<name>A0ABQ9AZI1_9ROSI</name>
<gene>
    <name evidence="8" type="ORF">OIU77_003059</name>
</gene>
<evidence type="ECO:0000313" key="8">
    <source>
        <dbReference type="EMBL" id="KAJ6366594.1"/>
    </source>
</evidence>
<evidence type="ECO:0000259" key="6">
    <source>
        <dbReference type="PROSITE" id="PS50827"/>
    </source>
</evidence>
<dbReference type="Pfam" id="PF05066">
    <property type="entry name" value="HARE-HTH"/>
    <property type="match status" value="1"/>
</dbReference>
<feature type="region of interest" description="Disordered" evidence="5">
    <location>
        <begin position="922"/>
        <end position="944"/>
    </location>
</feature>
<accession>A0ABQ9AZI1</accession>
<dbReference type="InterPro" id="IPR044977">
    <property type="entry name" value="RLT1-3"/>
</dbReference>
<feature type="compositionally biased region" description="Polar residues" evidence="5">
    <location>
        <begin position="560"/>
        <end position="574"/>
    </location>
</feature>
<evidence type="ECO:0000256" key="5">
    <source>
        <dbReference type="SAM" id="MobiDB-lite"/>
    </source>
</evidence>
<evidence type="ECO:0000259" key="7">
    <source>
        <dbReference type="PROSITE" id="PS51913"/>
    </source>
</evidence>
<dbReference type="InterPro" id="IPR028941">
    <property type="entry name" value="WHIM2_dom"/>
</dbReference>
<dbReference type="PROSITE" id="PS51913">
    <property type="entry name" value="HTH_HARE"/>
    <property type="match status" value="1"/>
</dbReference>